<dbReference type="Gene3D" id="3.40.630.30">
    <property type="match status" value="1"/>
</dbReference>
<proteinExistence type="predicted"/>
<dbReference type="PROSITE" id="PS51186">
    <property type="entry name" value="GNAT"/>
    <property type="match status" value="1"/>
</dbReference>
<dbReference type="SUPFAM" id="SSF54427">
    <property type="entry name" value="NTF2-like"/>
    <property type="match status" value="1"/>
</dbReference>
<dbReference type="RefSeq" id="WP_318109227.1">
    <property type="nucleotide sequence ID" value="NZ_CP137573.1"/>
</dbReference>
<gene>
    <name evidence="2" type="ORF">R2D22_34790</name>
</gene>
<evidence type="ECO:0000313" key="2">
    <source>
        <dbReference type="EMBL" id="WOX26275.1"/>
    </source>
</evidence>
<dbReference type="PANTHER" id="PTHR43792:SF1">
    <property type="entry name" value="N-ACETYLTRANSFERASE DOMAIN-CONTAINING PROTEIN"/>
    <property type="match status" value="1"/>
</dbReference>
<dbReference type="InterPro" id="IPR016181">
    <property type="entry name" value="Acyl_CoA_acyltransferase"/>
</dbReference>
<dbReference type="PANTHER" id="PTHR43792">
    <property type="entry name" value="GNAT FAMILY, PUTATIVE (AFU_ORTHOLOGUE AFUA_3G00765)-RELATED-RELATED"/>
    <property type="match status" value="1"/>
</dbReference>
<dbReference type="Proteomes" id="UP001301731">
    <property type="component" value="Chromosome"/>
</dbReference>
<accession>A0ABZ0M3B5</accession>
<organism evidence="2 3">
    <name type="scientific">Streptomyces solicathayae</name>
    <dbReference type="NCBI Taxonomy" id="3081768"/>
    <lineage>
        <taxon>Bacteria</taxon>
        <taxon>Bacillati</taxon>
        <taxon>Actinomycetota</taxon>
        <taxon>Actinomycetes</taxon>
        <taxon>Kitasatosporales</taxon>
        <taxon>Streptomycetaceae</taxon>
        <taxon>Streptomyces</taxon>
    </lineage>
</organism>
<sequence>MTGPVHPPYPVRRERFALRPVRVDDLDAVHAHRSLPEVARYLPHEPHTREMTADTLGRVIAGESLAEPGNWLDLAVEDASGRVVGEVLLKRDEQPLTGEVGFAFHPDVHGTGIATEAVAVTLDIAFDSFGWRRIVGICNVENTASAALMRRIGMRHEAVWRKESYAKGLWNNFQQFAVLDSEWRTSPPPSADERAIDGVARAFFDAFTRRAGEPVDLNGARRVLAPNAVIERVAEDGVVHRTDVDEFLAPRATLLNGPSLTDFREVEAAQTTIVAGERAVRTAQYFKYGVRDGEEFSAWGRKVMQLAVSASGDWLIETLTWTDEPEPAAMS</sequence>
<evidence type="ECO:0000313" key="3">
    <source>
        <dbReference type="Proteomes" id="UP001301731"/>
    </source>
</evidence>
<name>A0ABZ0M3B5_9ACTN</name>
<dbReference type="InterPro" id="IPR051531">
    <property type="entry name" value="N-acetyltransferase"/>
</dbReference>
<dbReference type="EMBL" id="CP137573">
    <property type="protein sequence ID" value="WOX26275.1"/>
    <property type="molecule type" value="Genomic_DNA"/>
</dbReference>
<dbReference type="SUPFAM" id="SSF55729">
    <property type="entry name" value="Acyl-CoA N-acyltransferases (Nat)"/>
    <property type="match status" value="1"/>
</dbReference>
<dbReference type="Pfam" id="PF13302">
    <property type="entry name" value="Acetyltransf_3"/>
    <property type="match status" value="1"/>
</dbReference>
<feature type="domain" description="N-acetyltransferase" evidence="1">
    <location>
        <begin position="16"/>
        <end position="172"/>
    </location>
</feature>
<dbReference type="InterPro" id="IPR032710">
    <property type="entry name" value="NTF2-like_dom_sf"/>
</dbReference>
<dbReference type="InterPro" id="IPR000182">
    <property type="entry name" value="GNAT_dom"/>
</dbReference>
<keyword evidence="3" id="KW-1185">Reference proteome</keyword>
<evidence type="ECO:0000259" key="1">
    <source>
        <dbReference type="PROSITE" id="PS51186"/>
    </source>
</evidence>
<reference evidence="2 3" key="1">
    <citation type="submission" date="2023-10" db="EMBL/GenBank/DDBJ databases">
        <title>The genome sequence of Streptomyces sp. HUAS YS2.</title>
        <authorList>
            <person name="Mo P."/>
        </authorList>
    </citation>
    <scope>NUCLEOTIDE SEQUENCE [LARGE SCALE GENOMIC DNA]</scope>
    <source>
        <strain evidence="2 3">HUAS YS2</strain>
    </source>
</reference>
<protein>
    <submittedName>
        <fullName evidence="2">GNAT family N-acetyltransferase</fullName>
    </submittedName>
</protein>